<evidence type="ECO:0000256" key="7">
    <source>
        <dbReference type="ARBA" id="ARBA00023033"/>
    </source>
</evidence>
<accession>A0AAN9EZG8</accession>
<evidence type="ECO:0000256" key="6">
    <source>
        <dbReference type="ARBA" id="ARBA00023004"/>
    </source>
</evidence>
<dbReference type="GO" id="GO:0048608">
    <property type="term" value="P:reproductive structure development"/>
    <property type="evidence" value="ECO:0007669"/>
    <property type="project" value="UniProtKB-ARBA"/>
</dbReference>
<evidence type="ECO:0000313" key="11">
    <source>
        <dbReference type="EMBL" id="KAK7265879.1"/>
    </source>
</evidence>
<dbReference type="Gene3D" id="1.10.630.10">
    <property type="entry name" value="Cytochrome P450"/>
    <property type="match status" value="1"/>
</dbReference>
<name>A0AAN9EZG8_CLITE</name>
<dbReference type="GO" id="GO:0004497">
    <property type="term" value="F:monooxygenase activity"/>
    <property type="evidence" value="ECO:0007669"/>
    <property type="project" value="UniProtKB-KW"/>
</dbReference>
<sequence>MESEDYSFSLPCSTPLITLDVFLGFLFLVVVFGYWLIPGGLAWALSKFRLEQAFSNKVTIPGPCGYPVLGMLLTFTGTLTHRVLAKLSETFKAKPLMAFSVGFSRFVISSHPDTAKEILNSSTFADRPIKESAYQLLFHRAMGFAPYGDYWRNLRRISATHMFSPQRIAAFGEYRAQIGAQMVREIMGLMEKDGEVEVRKVLHFGSLNNVMMNVFGRSYEFGKGGNDVCELEELVKEGYDLLGIFNWSDHFPLLGWLDLQGVRRRCKKLMARVNIFVGKIIWEHREKREAKDGEDMGNIESSGDFVDVLLDLENENNLSHSDIIAVLWEMIFRGTDTVAILLEWILARMVLHPEIQAMAQLEIDSIVGSGRTVSDLDLPNLHYLHAIVKEALRMHPPGPLLSWARLAIHDTYIGQHFIPAGTTAMVNMWSITHDQEIWSNPEQFKPERFLQDQDVPIMGSDMRLAPFGSGRRVCPGKAMGLATIKLWLAIFLQSFTWMSCDSKGVDLSESLKLSLEMKYSLITRASTRSATCINSNK</sequence>
<dbReference type="PRINTS" id="PR00385">
    <property type="entry name" value="P450"/>
</dbReference>
<evidence type="ECO:0000256" key="2">
    <source>
        <dbReference type="ARBA" id="ARBA00010617"/>
    </source>
</evidence>
<dbReference type="GO" id="GO:0005506">
    <property type="term" value="F:iron ion binding"/>
    <property type="evidence" value="ECO:0007669"/>
    <property type="project" value="InterPro"/>
</dbReference>
<evidence type="ECO:0000256" key="3">
    <source>
        <dbReference type="ARBA" id="ARBA00022617"/>
    </source>
</evidence>
<dbReference type="PROSITE" id="PS00086">
    <property type="entry name" value="CYTOCHROME_P450"/>
    <property type="match status" value="1"/>
</dbReference>
<keyword evidence="10" id="KW-0472">Membrane</keyword>
<organism evidence="11 12">
    <name type="scientific">Clitoria ternatea</name>
    <name type="common">Butterfly pea</name>
    <dbReference type="NCBI Taxonomy" id="43366"/>
    <lineage>
        <taxon>Eukaryota</taxon>
        <taxon>Viridiplantae</taxon>
        <taxon>Streptophyta</taxon>
        <taxon>Embryophyta</taxon>
        <taxon>Tracheophyta</taxon>
        <taxon>Spermatophyta</taxon>
        <taxon>Magnoliopsida</taxon>
        <taxon>eudicotyledons</taxon>
        <taxon>Gunneridae</taxon>
        <taxon>Pentapetalae</taxon>
        <taxon>rosids</taxon>
        <taxon>fabids</taxon>
        <taxon>Fabales</taxon>
        <taxon>Fabaceae</taxon>
        <taxon>Papilionoideae</taxon>
        <taxon>50 kb inversion clade</taxon>
        <taxon>NPAAA clade</taxon>
        <taxon>indigoferoid/millettioid clade</taxon>
        <taxon>Phaseoleae</taxon>
        <taxon>Clitoria</taxon>
    </lineage>
</organism>
<dbReference type="GO" id="GO:0020037">
    <property type="term" value="F:heme binding"/>
    <property type="evidence" value="ECO:0007669"/>
    <property type="project" value="InterPro"/>
</dbReference>
<dbReference type="SUPFAM" id="SSF48264">
    <property type="entry name" value="Cytochrome P450"/>
    <property type="match status" value="1"/>
</dbReference>
<comment type="similarity">
    <text evidence="2 9">Belongs to the cytochrome P450 family.</text>
</comment>
<dbReference type="EMBL" id="JAYKXN010000008">
    <property type="protein sequence ID" value="KAK7265879.1"/>
    <property type="molecule type" value="Genomic_DNA"/>
</dbReference>
<dbReference type="InterPro" id="IPR051996">
    <property type="entry name" value="Cytochrome_P450_78A"/>
</dbReference>
<evidence type="ECO:0000256" key="5">
    <source>
        <dbReference type="ARBA" id="ARBA00023002"/>
    </source>
</evidence>
<dbReference type="InterPro" id="IPR036396">
    <property type="entry name" value="Cyt_P450_sf"/>
</dbReference>
<keyword evidence="7 9" id="KW-0503">Monooxygenase</keyword>
<dbReference type="InterPro" id="IPR017972">
    <property type="entry name" value="Cyt_P450_CS"/>
</dbReference>
<evidence type="ECO:0000313" key="12">
    <source>
        <dbReference type="Proteomes" id="UP001359559"/>
    </source>
</evidence>
<dbReference type="PANTHER" id="PTHR47946">
    <property type="entry name" value="CYTOCHROME P450 78A7-RELATED"/>
    <property type="match status" value="1"/>
</dbReference>
<evidence type="ECO:0000256" key="4">
    <source>
        <dbReference type="ARBA" id="ARBA00022723"/>
    </source>
</evidence>
<comment type="cofactor">
    <cofactor evidence="1 8">
        <name>heme</name>
        <dbReference type="ChEBI" id="CHEBI:30413"/>
    </cofactor>
</comment>
<dbReference type="PRINTS" id="PR00463">
    <property type="entry name" value="EP450I"/>
</dbReference>
<dbReference type="FunFam" id="1.10.630.10:FF:000016">
    <property type="entry name" value="Cytochrome P450 78A5"/>
    <property type="match status" value="1"/>
</dbReference>
<evidence type="ECO:0000256" key="8">
    <source>
        <dbReference type="PIRSR" id="PIRSR602401-1"/>
    </source>
</evidence>
<feature type="transmembrane region" description="Helical" evidence="10">
    <location>
        <begin position="65"/>
        <end position="84"/>
    </location>
</feature>
<dbReference type="PANTHER" id="PTHR47946:SF14">
    <property type="entry name" value="CYTOCHROME P450 FAMILY PROTEIN"/>
    <property type="match status" value="1"/>
</dbReference>
<evidence type="ECO:0000256" key="1">
    <source>
        <dbReference type="ARBA" id="ARBA00001971"/>
    </source>
</evidence>
<comment type="caution">
    <text evidence="11">The sequence shown here is derived from an EMBL/GenBank/DDBJ whole genome shotgun (WGS) entry which is preliminary data.</text>
</comment>
<keyword evidence="4 8" id="KW-0479">Metal-binding</keyword>
<reference evidence="11 12" key="1">
    <citation type="submission" date="2024-01" db="EMBL/GenBank/DDBJ databases">
        <title>The genomes of 5 underutilized Papilionoideae crops provide insights into root nodulation and disease resistance.</title>
        <authorList>
            <person name="Yuan L."/>
        </authorList>
    </citation>
    <scope>NUCLEOTIDE SEQUENCE [LARGE SCALE GENOMIC DNA]</scope>
    <source>
        <strain evidence="11">LY-2023</strain>
        <tissue evidence="11">Leaf</tissue>
    </source>
</reference>
<proteinExistence type="inferred from homology"/>
<evidence type="ECO:0008006" key="13">
    <source>
        <dbReference type="Google" id="ProtNLM"/>
    </source>
</evidence>
<keyword evidence="10" id="KW-1133">Transmembrane helix</keyword>
<dbReference type="Pfam" id="PF00067">
    <property type="entry name" value="p450"/>
    <property type="match status" value="1"/>
</dbReference>
<keyword evidence="3 8" id="KW-0349">Heme</keyword>
<keyword evidence="6 8" id="KW-0408">Iron</keyword>
<dbReference type="Proteomes" id="UP001359559">
    <property type="component" value="Unassembled WGS sequence"/>
</dbReference>
<dbReference type="GO" id="GO:0016705">
    <property type="term" value="F:oxidoreductase activity, acting on paired donors, with incorporation or reduction of molecular oxygen"/>
    <property type="evidence" value="ECO:0007669"/>
    <property type="project" value="InterPro"/>
</dbReference>
<dbReference type="InterPro" id="IPR002401">
    <property type="entry name" value="Cyt_P450_E_grp-I"/>
</dbReference>
<feature type="transmembrane region" description="Helical" evidence="10">
    <location>
        <begin position="21"/>
        <end position="45"/>
    </location>
</feature>
<protein>
    <recommendedName>
        <fullName evidence="13">Cytochrome P450</fullName>
    </recommendedName>
</protein>
<dbReference type="AlphaFoldDB" id="A0AAN9EZG8"/>
<dbReference type="InterPro" id="IPR001128">
    <property type="entry name" value="Cyt_P450"/>
</dbReference>
<dbReference type="CDD" id="cd11076">
    <property type="entry name" value="CYP78"/>
    <property type="match status" value="1"/>
</dbReference>
<feature type="binding site" description="axial binding residue" evidence="8">
    <location>
        <position position="474"/>
    </location>
    <ligand>
        <name>heme</name>
        <dbReference type="ChEBI" id="CHEBI:30413"/>
    </ligand>
    <ligandPart>
        <name>Fe</name>
        <dbReference type="ChEBI" id="CHEBI:18248"/>
    </ligandPart>
</feature>
<keyword evidence="10" id="KW-0812">Transmembrane</keyword>
<keyword evidence="12" id="KW-1185">Reference proteome</keyword>
<keyword evidence="5 9" id="KW-0560">Oxidoreductase</keyword>
<evidence type="ECO:0000256" key="10">
    <source>
        <dbReference type="SAM" id="Phobius"/>
    </source>
</evidence>
<gene>
    <name evidence="11" type="ORF">RJT34_33504</name>
</gene>
<evidence type="ECO:0000256" key="9">
    <source>
        <dbReference type="RuleBase" id="RU000461"/>
    </source>
</evidence>